<accession>A0A6A5XAN9</accession>
<dbReference type="Proteomes" id="UP000799778">
    <property type="component" value="Unassembled WGS sequence"/>
</dbReference>
<dbReference type="AlphaFoldDB" id="A0A6A5XAN9"/>
<evidence type="ECO:0000256" key="1">
    <source>
        <dbReference type="SAM" id="Phobius"/>
    </source>
</evidence>
<reference evidence="2" key="1">
    <citation type="journal article" date="2020" name="Stud. Mycol.">
        <title>101 Dothideomycetes genomes: a test case for predicting lifestyles and emergence of pathogens.</title>
        <authorList>
            <person name="Haridas S."/>
            <person name="Albert R."/>
            <person name="Binder M."/>
            <person name="Bloem J."/>
            <person name="Labutti K."/>
            <person name="Salamov A."/>
            <person name="Andreopoulos B."/>
            <person name="Baker S."/>
            <person name="Barry K."/>
            <person name="Bills G."/>
            <person name="Bluhm B."/>
            <person name="Cannon C."/>
            <person name="Castanera R."/>
            <person name="Culley D."/>
            <person name="Daum C."/>
            <person name="Ezra D."/>
            <person name="Gonzalez J."/>
            <person name="Henrissat B."/>
            <person name="Kuo A."/>
            <person name="Liang C."/>
            <person name="Lipzen A."/>
            <person name="Lutzoni F."/>
            <person name="Magnuson J."/>
            <person name="Mondo S."/>
            <person name="Nolan M."/>
            <person name="Ohm R."/>
            <person name="Pangilinan J."/>
            <person name="Park H.-J."/>
            <person name="Ramirez L."/>
            <person name="Alfaro M."/>
            <person name="Sun H."/>
            <person name="Tritt A."/>
            <person name="Yoshinaga Y."/>
            <person name="Zwiers L.-H."/>
            <person name="Turgeon B."/>
            <person name="Goodwin S."/>
            <person name="Spatafora J."/>
            <person name="Crous P."/>
            <person name="Grigoriev I."/>
        </authorList>
    </citation>
    <scope>NUCLEOTIDE SEQUENCE</scope>
    <source>
        <strain evidence="2">CBS 175.79</strain>
    </source>
</reference>
<name>A0A6A5XAN9_9PLEO</name>
<keyword evidence="1" id="KW-0472">Membrane</keyword>
<protein>
    <submittedName>
        <fullName evidence="2">Uncharacterized protein</fullName>
    </submittedName>
</protein>
<organism evidence="2 3">
    <name type="scientific">Aaosphaeria arxii CBS 175.79</name>
    <dbReference type="NCBI Taxonomy" id="1450172"/>
    <lineage>
        <taxon>Eukaryota</taxon>
        <taxon>Fungi</taxon>
        <taxon>Dikarya</taxon>
        <taxon>Ascomycota</taxon>
        <taxon>Pezizomycotina</taxon>
        <taxon>Dothideomycetes</taxon>
        <taxon>Pleosporomycetidae</taxon>
        <taxon>Pleosporales</taxon>
        <taxon>Pleosporales incertae sedis</taxon>
        <taxon>Aaosphaeria</taxon>
    </lineage>
</organism>
<proteinExistence type="predicted"/>
<keyword evidence="3" id="KW-1185">Reference proteome</keyword>
<feature type="transmembrane region" description="Helical" evidence="1">
    <location>
        <begin position="80"/>
        <end position="106"/>
    </location>
</feature>
<evidence type="ECO:0000313" key="2">
    <source>
        <dbReference type="EMBL" id="KAF2009980.1"/>
    </source>
</evidence>
<keyword evidence="1" id="KW-0812">Transmembrane</keyword>
<evidence type="ECO:0000313" key="3">
    <source>
        <dbReference type="Proteomes" id="UP000799778"/>
    </source>
</evidence>
<dbReference type="EMBL" id="ML978077">
    <property type="protein sequence ID" value="KAF2009980.1"/>
    <property type="molecule type" value="Genomic_DNA"/>
</dbReference>
<dbReference type="RefSeq" id="XP_033378319.1">
    <property type="nucleotide sequence ID" value="XM_033534542.1"/>
</dbReference>
<dbReference type="GeneID" id="54291939"/>
<sequence length="164" mass="18858">MILNGALQQHPSSQQGIVFPLPFRFDPRPSPIPFDHSSSLTLKFSIGSFLEFRFISSLTLGERTRREKKENLELDWGENVWAVIIVNIVTLSSSLLVLFLGFIFILGRHHHHHHHHHLLSFPLLPPTTLTTTLISTRRKIGKLTHSATFLGHFGEMTRETFFRE</sequence>
<keyword evidence="1" id="KW-1133">Transmembrane helix</keyword>
<gene>
    <name evidence="2" type="ORF">BU24DRAFT_68739</name>
</gene>